<dbReference type="PANTHER" id="PTHR22926:SF3">
    <property type="entry name" value="UNDECAPRENYL-PHOSPHATE ALPHA-N-ACETYLGLUCOSAMINYL 1-PHOSPHATE TRANSFERASE"/>
    <property type="match status" value="1"/>
</dbReference>
<dbReference type="CDD" id="cd06853">
    <property type="entry name" value="GT_WecA_like"/>
    <property type="match status" value="1"/>
</dbReference>
<feature type="transmembrane region" description="Helical" evidence="7">
    <location>
        <begin position="225"/>
        <end position="244"/>
    </location>
</feature>
<gene>
    <name evidence="8" type="ORF">METZ01_LOCUS45560</name>
</gene>
<dbReference type="GO" id="GO:0005886">
    <property type="term" value="C:plasma membrane"/>
    <property type="evidence" value="ECO:0007669"/>
    <property type="project" value="UniProtKB-SubCell"/>
</dbReference>
<feature type="transmembrane region" description="Helical" evidence="7">
    <location>
        <begin position="300"/>
        <end position="322"/>
    </location>
</feature>
<keyword evidence="2" id="KW-1003">Cell membrane</keyword>
<dbReference type="Pfam" id="PF00953">
    <property type="entry name" value="Glycos_transf_4"/>
    <property type="match status" value="1"/>
</dbReference>
<protein>
    <recommendedName>
        <fullName evidence="9">Undecaprenyl/decaprenyl-phosphate alpha-N-acetylglucosaminyl 1-phosphate transferase</fullName>
    </recommendedName>
</protein>
<accession>A0A381RLI2</accession>
<keyword evidence="4 7" id="KW-0812">Transmembrane</keyword>
<feature type="transmembrane region" description="Helical" evidence="7">
    <location>
        <begin position="192"/>
        <end position="213"/>
    </location>
</feature>
<evidence type="ECO:0000256" key="7">
    <source>
        <dbReference type="SAM" id="Phobius"/>
    </source>
</evidence>
<dbReference type="GO" id="GO:0071555">
    <property type="term" value="P:cell wall organization"/>
    <property type="evidence" value="ECO:0007669"/>
    <property type="project" value="TreeGrafter"/>
</dbReference>
<evidence type="ECO:0000256" key="2">
    <source>
        <dbReference type="ARBA" id="ARBA00022475"/>
    </source>
</evidence>
<feature type="transmembrane region" description="Helical" evidence="7">
    <location>
        <begin position="32"/>
        <end position="52"/>
    </location>
</feature>
<sequence>MVLSPVAIVVATRIGALDRPGGHKSHRSPVPYLGGVAIVIAFSGSVAAAAALQPSDFILAVESGRAELIIVLLLAIGLAIVGLADDLRSVSPAVRLVAEVLCAVQLWRMDAGITVSGEQTLDLFLTILWVVGITNAFNLLDNMDGLAAGQAAVCAMTMFAVAAANGQFLVAFLAIGLAGCATGFLRTNFHPARIYMGDGGALYLGFLISYLGIKLRFESSVLESFLVPVVACAIPVLDTTLVTVSRVRSGRSPFQGGQDHISHRLVKSGLPIPVAVGLTYVATAVIGVLCFVISRVDPISAWILAILVAVTLVCAGILLSLVPVYPESRQRHFVIGERLNGD</sequence>
<evidence type="ECO:0000256" key="6">
    <source>
        <dbReference type="ARBA" id="ARBA00023136"/>
    </source>
</evidence>
<evidence type="ECO:0000256" key="1">
    <source>
        <dbReference type="ARBA" id="ARBA00004651"/>
    </source>
</evidence>
<keyword evidence="5 7" id="KW-1133">Transmembrane helix</keyword>
<dbReference type="AlphaFoldDB" id="A0A381RLI2"/>
<feature type="transmembrane region" description="Helical" evidence="7">
    <location>
        <begin position="64"/>
        <end position="84"/>
    </location>
</feature>
<dbReference type="GO" id="GO:0016780">
    <property type="term" value="F:phosphotransferase activity, for other substituted phosphate groups"/>
    <property type="evidence" value="ECO:0007669"/>
    <property type="project" value="InterPro"/>
</dbReference>
<evidence type="ECO:0008006" key="9">
    <source>
        <dbReference type="Google" id="ProtNLM"/>
    </source>
</evidence>
<dbReference type="GO" id="GO:0044038">
    <property type="term" value="P:cell wall macromolecule biosynthetic process"/>
    <property type="evidence" value="ECO:0007669"/>
    <property type="project" value="TreeGrafter"/>
</dbReference>
<dbReference type="GO" id="GO:0009103">
    <property type="term" value="P:lipopolysaccharide biosynthetic process"/>
    <property type="evidence" value="ECO:0007669"/>
    <property type="project" value="TreeGrafter"/>
</dbReference>
<dbReference type="EMBL" id="UINC01002082">
    <property type="protein sequence ID" value="SUZ92706.1"/>
    <property type="molecule type" value="Genomic_DNA"/>
</dbReference>
<reference evidence="8" key="1">
    <citation type="submission" date="2018-05" db="EMBL/GenBank/DDBJ databases">
        <authorList>
            <person name="Lanie J.A."/>
            <person name="Ng W.-L."/>
            <person name="Kazmierczak K.M."/>
            <person name="Andrzejewski T.M."/>
            <person name="Davidsen T.M."/>
            <person name="Wayne K.J."/>
            <person name="Tettelin H."/>
            <person name="Glass J.I."/>
            <person name="Rusch D."/>
            <person name="Podicherti R."/>
            <person name="Tsui H.-C.T."/>
            <person name="Winkler M.E."/>
        </authorList>
    </citation>
    <scope>NUCLEOTIDE SEQUENCE</scope>
</reference>
<feature type="transmembrane region" description="Helical" evidence="7">
    <location>
        <begin position="121"/>
        <end position="140"/>
    </location>
</feature>
<name>A0A381RLI2_9ZZZZ</name>
<organism evidence="8">
    <name type="scientific">marine metagenome</name>
    <dbReference type="NCBI Taxonomy" id="408172"/>
    <lineage>
        <taxon>unclassified sequences</taxon>
        <taxon>metagenomes</taxon>
        <taxon>ecological metagenomes</taxon>
    </lineage>
</organism>
<feature type="transmembrane region" description="Helical" evidence="7">
    <location>
        <begin position="270"/>
        <end position="294"/>
    </location>
</feature>
<evidence type="ECO:0000256" key="4">
    <source>
        <dbReference type="ARBA" id="ARBA00022692"/>
    </source>
</evidence>
<dbReference type="PANTHER" id="PTHR22926">
    <property type="entry name" value="PHOSPHO-N-ACETYLMURAMOYL-PENTAPEPTIDE-TRANSFERASE"/>
    <property type="match status" value="1"/>
</dbReference>
<feature type="transmembrane region" description="Helical" evidence="7">
    <location>
        <begin position="160"/>
        <end position="185"/>
    </location>
</feature>
<keyword evidence="3" id="KW-0808">Transferase</keyword>
<evidence type="ECO:0000256" key="3">
    <source>
        <dbReference type="ARBA" id="ARBA00022679"/>
    </source>
</evidence>
<dbReference type="InterPro" id="IPR000715">
    <property type="entry name" value="Glycosyl_transferase_4"/>
</dbReference>
<evidence type="ECO:0000313" key="8">
    <source>
        <dbReference type="EMBL" id="SUZ92706.1"/>
    </source>
</evidence>
<proteinExistence type="predicted"/>
<keyword evidence="6 7" id="KW-0472">Membrane</keyword>
<evidence type="ECO:0000256" key="5">
    <source>
        <dbReference type="ARBA" id="ARBA00022989"/>
    </source>
</evidence>
<comment type="subcellular location">
    <subcellularLocation>
        <location evidence="1">Cell membrane</location>
        <topology evidence="1">Multi-pass membrane protein</topology>
    </subcellularLocation>
</comment>